<dbReference type="EMBL" id="MN739193">
    <property type="protein sequence ID" value="QHS92878.1"/>
    <property type="molecule type" value="Genomic_DNA"/>
</dbReference>
<reference evidence="1" key="1">
    <citation type="journal article" date="2020" name="Nature">
        <title>Giant virus diversity and host interactions through global metagenomics.</title>
        <authorList>
            <person name="Schulz F."/>
            <person name="Roux S."/>
            <person name="Paez-Espino D."/>
            <person name="Jungbluth S."/>
            <person name="Walsh D.A."/>
            <person name="Denef V.J."/>
            <person name="McMahon K.D."/>
            <person name="Konstantinidis K.T."/>
            <person name="Eloe-Fadrosh E.A."/>
            <person name="Kyrpides N.C."/>
            <person name="Woyke T."/>
        </authorList>
    </citation>
    <scope>NUCLEOTIDE SEQUENCE</scope>
    <source>
        <strain evidence="1">GVMAG-M-3300017651-5</strain>
    </source>
</reference>
<name>A0A6C0BN94_9ZZZZ</name>
<accession>A0A6C0BN94</accession>
<dbReference type="AlphaFoldDB" id="A0A6C0BN94"/>
<sequence>MLSTLQSYHDPLLPQELLFQISEYGDVHPDLTSQYMLDATRPYNINWPFQFLLRYIISQCPVYRMLQQCKSRGVKVGVRISHGRITLIDYNDPFNDLFIFQSTKDHMMSTIAIIDYLSPGYYTNYEGGYTYSNKYIKQLEQTDHKQLNELLPHLFPQIPTDLEIIEAMRQIDTLGLALNLGEIIHVSIVSEKFWKKYQDDVNRSELIRYLIDCSFNGEIFDICSDPTGRIHIAYNLDQDTSSELLRLILNEYNNPHTEGYQSNILVRDVGCEVGSWIVIEGLDDKLATYYRDLGNDLKSVLCPYE</sequence>
<organism evidence="1">
    <name type="scientific">viral metagenome</name>
    <dbReference type="NCBI Taxonomy" id="1070528"/>
    <lineage>
        <taxon>unclassified sequences</taxon>
        <taxon>metagenomes</taxon>
        <taxon>organismal metagenomes</taxon>
    </lineage>
</organism>
<proteinExistence type="predicted"/>
<evidence type="ECO:0000313" key="1">
    <source>
        <dbReference type="EMBL" id="QHS92878.1"/>
    </source>
</evidence>
<protein>
    <submittedName>
        <fullName evidence="1">Uncharacterized protein</fullName>
    </submittedName>
</protein>